<accession>A0AAU7W3N4</accession>
<dbReference type="Pfam" id="PF18986">
    <property type="entry name" value="DUF5719"/>
    <property type="match status" value="1"/>
</dbReference>
<keyword evidence="1" id="KW-0472">Membrane</keyword>
<dbReference type="EMBL" id="CP158374">
    <property type="protein sequence ID" value="XBX81275.1"/>
    <property type="molecule type" value="Genomic_DNA"/>
</dbReference>
<evidence type="ECO:0000256" key="1">
    <source>
        <dbReference type="SAM" id="Phobius"/>
    </source>
</evidence>
<dbReference type="AlphaFoldDB" id="A0AAU7W3N4"/>
<evidence type="ECO:0000313" key="2">
    <source>
        <dbReference type="EMBL" id="XBX81275.1"/>
    </source>
</evidence>
<dbReference type="InterPro" id="IPR043777">
    <property type="entry name" value="DUF5719"/>
</dbReference>
<feature type="transmembrane region" description="Helical" evidence="1">
    <location>
        <begin position="12"/>
        <end position="35"/>
    </location>
</feature>
<gene>
    <name evidence="2" type="ORF">ABIQ69_11710</name>
</gene>
<dbReference type="RefSeq" id="WP_350347297.1">
    <property type="nucleotide sequence ID" value="NZ_CP158374.1"/>
</dbReference>
<name>A0AAU7W3N4_9MICO</name>
<keyword evidence="1" id="KW-1133">Transmembrane helix</keyword>
<keyword evidence="1" id="KW-0812">Transmembrane</keyword>
<sequence length="484" mass="47182">MASRILLSAGTRTLAGVAALAAGGALVATGLLVPWPEHRAEPSSVVVEPAEAQEVRVCPGPVLALADDAASATTATSFGGTTLVTQVEPASGLVEEVPVEAPENPDADADGGPVALVAEPGAVDAGLLAGTQAQVADTETISGLAVASCAEAVAESWLVGGSTALGRVTLVLLANPSDVAATVDLRISGEAGPVDAPSALGIRVPPHQQRVVSLAGLAPDLSAPVVHVVATGGRIAASLQQTSIDGLVPAGADLVGAAAAPARTQVIPGVLVAEAGGAAVGEDHLDGDAFPALRLFAPGEEPVEAAVEVQGAGGGAGTTFDVRLVPGQVTEVPLGELRAGEYTVAIDADAPVVAAARTSVAPVPASGDTRSVGDPGDFAWFTATSPLIGDTAIAVADAPSPTLHLVNPGDAAVAAVLVTGGSERTVEVPAGGRASIGLTAGDGVTLREAAGLHGAVAYDGGRVIASAPVEPPGPTDAPIRVFPH</sequence>
<protein>
    <submittedName>
        <fullName evidence="2">DUF5719 family protein</fullName>
    </submittedName>
</protein>
<reference evidence="2" key="1">
    <citation type="submission" date="2024-05" db="EMBL/GenBank/DDBJ databases">
        <authorList>
            <person name="Yu L."/>
        </authorList>
    </citation>
    <scope>NUCLEOTIDE SEQUENCE</scope>
    <source>
        <strain evidence="2">G08B096</strain>
    </source>
</reference>
<proteinExistence type="predicted"/>
<organism evidence="2">
    <name type="scientific">Agromyces sp. G08B096</name>
    <dbReference type="NCBI Taxonomy" id="3156399"/>
    <lineage>
        <taxon>Bacteria</taxon>
        <taxon>Bacillati</taxon>
        <taxon>Actinomycetota</taxon>
        <taxon>Actinomycetes</taxon>
        <taxon>Micrococcales</taxon>
        <taxon>Microbacteriaceae</taxon>
        <taxon>Agromyces</taxon>
    </lineage>
</organism>